<dbReference type="CDD" id="cd07389">
    <property type="entry name" value="MPP_PhoD"/>
    <property type="match status" value="1"/>
</dbReference>
<dbReference type="InterPro" id="IPR038607">
    <property type="entry name" value="PhoD-like_sf"/>
</dbReference>
<dbReference type="InterPro" id="IPR029052">
    <property type="entry name" value="Metallo-depent_PP-like"/>
</dbReference>
<gene>
    <name evidence="4" type="ORF">GCM10020369_47420</name>
</gene>
<dbReference type="Gene3D" id="3.60.21.70">
    <property type="entry name" value="PhoD-like phosphatase"/>
    <property type="match status" value="1"/>
</dbReference>
<reference evidence="5" key="1">
    <citation type="journal article" date="2019" name="Int. J. Syst. Evol. Microbiol.">
        <title>The Global Catalogue of Microorganisms (GCM) 10K type strain sequencing project: providing services to taxonomists for standard genome sequencing and annotation.</title>
        <authorList>
            <consortium name="The Broad Institute Genomics Platform"/>
            <consortium name="The Broad Institute Genome Sequencing Center for Infectious Disease"/>
            <person name="Wu L."/>
            <person name="Ma J."/>
        </authorList>
    </citation>
    <scope>NUCLEOTIDE SEQUENCE [LARGE SCALE GENOMIC DNA]</scope>
    <source>
        <strain evidence="5">JCM 9458</strain>
    </source>
</reference>
<accession>A0ABP6T300</accession>
<feature type="compositionally biased region" description="Polar residues" evidence="1">
    <location>
        <begin position="562"/>
        <end position="571"/>
    </location>
</feature>
<protein>
    <submittedName>
        <fullName evidence="4">Alkaline phosphatase D family protein</fullName>
    </submittedName>
</protein>
<dbReference type="InterPro" id="IPR056702">
    <property type="entry name" value="DUF7800"/>
</dbReference>
<feature type="domain" description="DUF7800" evidence="3">
    <location>
        <begin position="27"/>
        <end position="110"/>
    </location>
</feature>
<feature type="region of interest" description="Disordered" evidence="1">
    <location>
        <begin position="559"/>
        <end position="592"/>
    </location>
</feature>
<evidence type="ECO:0000256" key="1">
    <source>
        <dbReference type="SAM" id="MobiDB-lite"/>
    </source>
</evidence>
<evidence type="ECO:0000313" key="4">
    <source>
        <dbReference type="EMBL" id="GAA3391049.1"/>
    </source>
</evidence>
<dbReference type="InterPro" id="IPR018946">
    <property type="entry name" value="PhoD-like_MPP"/>
</dbReference>
<dbReference type="PANTHER" id="PTHR37031:SF2">
    <property type="entry name" value="PHOD-LIKE PHOSPHATASE METALLOPHOSPHATASE DOMAIN-CONTAINING PROTEIN"/>
    <property type="match status" value="1"/>
</dbReference>
<comment type="caution">
    <text evidence="4">The sequence shown here is derived from an EMBL/GenBank/DDBJ whole genome shotgun (WGS) entry which is preliminary data.</text>
</comment>
<organism evidence="4 5">
    <name type="scientific">Cryptosporangium minutisporangium</name>
    <dbReference type="NCBI Taxonomy" id="113569"/>
    <lineage>
        <taxon>Bacteria</taxon>
        <taxon>Bacillati</taxon>
        <taxon>Actinomycetota</taxon>
        <taxon>Actinomycetes</taxon>
        <taxon>Cryptosporangiales</taxon>
        <taxon>Cryptosporangiaceae</taxon>
        <taxon>Cryptosporangium</taxon>
    </lineage>
</organism>
<sequence length="592" mass="66342">MMDYGETPELVSPHRRQAVLTREWANMAELVLGPLLRHVTDTSVTVWVETDVPCEVDVLGRTARTFSVHGHHYALVIVDELEPGTVQPYEVKLDETVVWPEPHSSYPPSVLRTLAPDRAQRLIFGSCRHATPSALETLGYEPDALDTYAQRMAFEDPSRWPDAVLLLGDQVYADKTSPKTQEFIKSRRSIDAPPFLEVADFEEYTALYQESWTDPDIRWLLANVPSAMIFDDHDIRDDWNTSYEWRRDIEQTSWWHSRIVGGLTSYWVYQHLGNLSPADLALDPMWLAVRAAGDAGVDAGELLERLAVMSDAEVDGAPDAGVRWSYRTDYGRTRLIVVDTRCGRVLTKDERAMMSDAEFEWLAEQLDGDYDHLLVASTLPWLLPWAIHHMEAWNEALCAGSRGPRLAKFGEVVRRAADLEHWAAFAESFERLGQLLAEVSRGERGPRPASIAVLSGDVHHAYVAKATFDPPGEVPVYQLVVSPVHQTVPGAIKIGFTVGWSRLAAAVARPMARWAKAPRSKVRWTRLSGPFYGNELGTLVIEGRVARFSLERALRTPGSAPRLSTVNQTPLSWRDHATGDPVAPFPARAELN</sequence>
<proteinExistence type="predicted"/>
<dbReference type="Pfam" id="PF25077">
    <property type="entry name" value="DUF7800"/>
    <property type="match status" value="1"/>
</dbReference>
<evidence type="ECO:0000259" key="3">
    <source>
        <dbReference type="Pfam" id="PF25077"/>
    </source>
</evidence>
<evidence type="ECO:0000313" key="5">
    <source>
        <dbReference type="Proteomes" id="UP001501676"/>
    </source>
</evidence>
<evidence type="ECO:0000259" key="2">
    <source>
        <dbReference type="Pfam" id="PF09423"/>
    </source>
</evidence>
<dbReference type="EMBL" id="BAAAYN010000030">
    <property type="protein sequence ID" value="GAA3391049.1"/>
    <property type="molecule type" value="Genomic_DNA"/>
</dbReference>
<dbReference type="PANTHER" id="PTHR37031">
    <property type="entry name" value="METALLOPHOSPHATASE BINDING DOMAIN PROTEIN"/>
    <property type="match status" value="1"/>
</dbReference>
<name>A0ABP6T300_9ACTN</name>
<keyword evidence="5" id="KW-1185">Reference proteome</keyword>
<dbReference type="Proteomes" id="UP001501676">
    <property type="component" value="Unassembled WGS sequence"/>
</dbReference>
<feature type="domain" description="PhoD-like phosphatase metallophosphatase" evidence="2">
    <location>
        <begin position="160"/>
        <end position="494"/>
    </location>
</feature>
<dbReference type="Pfam" id="PF09423">
    <property type="entry name" value="PhoD"/>
    <property type="match status" value="1"/>
</dbReference>
<dbReference type="SUPFAM" id="SSF56300">
    <property type="entry name" value="Metallo-dependent phosphatases"/>
    <property type="match status" value="1"/>
</dbReference>